<dbReference type="Proteomes" id="UP000238296">
    <property type="component" value="Unassembled WGS sequence"/>
</dbReference>
<name>A0A2S8BQK8_9MYCO</name>
<dbReference type="AlphaFoldDB" id="A0A2S8BQK8"/>
<organism evidence="2 3">
    <name type="scientific">Mycobacterium talmoniae</name>
    <dbReference type="NCBI Taxonomy" id="1858794"/>
    <lineage>
        <taxon>Bacteria</taxon>
        <taxon>Bacillati</taxon>
        <taxon>Actinomycetota</taxon>
        <taxon>Actinomycetes</taxon>
        <taxon>Mycobacteriales</taxon>
        <taxon>Mycobacteriaceae</taxon>
        <taxon>Mycobacterium</taxon>
    </lineage>
</organism>
<feature type="compositionally biased region" description="Low complexity" evidence="1">
    <location>
        <begin position="52"/>
        <end position="67"/>
    </location>
</feature>
<reference evidence="2 3" key="1">
    <citation type="journal article" date="2017" name="Int. J. Syst. Evol. Microbiol.">
        <title>Mycobacterium talmoniae sp. nov., a slowly growing mycobacterium isolated from human respiratory samples.</title>
        <authorList>
            <person name="Davidson R.M."/>
            <person name="DeGroote M.A."/>
            <person name="Marola J.L."/>
            <person name="Buss S."/>
            <person name="Jones V."/>
            <person name="McNeil M.R."/>
            <person name="Freifeld A.G."/>
            <person name="Elaine Epperson L."/>
            <person name="Hasan N.A."/>
            <person name="Jackson M."/>
            <person name="Iwen P.C."/>
            <person name="Salfinger M."/>
            <person name="Strong M."/>
        </authorList>
    </citation>
    <scope>NUCLEOTIDE SEQUENCE [LARGE SCALE GENOMIC DNA]</scope>
    <source>
        <strain evidence="2 3">ATCC BAA-2683</strain>
    </source>
</reference>
<dbReference type="EMBL" id="PPEA01000126">
    <property type="protein sequence ID" value="PQM48906.1"/>
    <property type="molecule type" value="Genomic_DNA"/>
</dbReference>
<proteinExistence type="predicted"/>
<feature type="compositionally biased region" description="Polar residues" evidence="1">
    <location>
        <begin position="1"/>
        <end position="11"/>
    </location>
</feature>
<evidence type="ECO:0000313" key="2">
    <source>
        <dbReference type="EMBL" id="PQM48906.1"/>
    </source>
</evidence>
<evidence type="ECO:0000256" key="1">
    <source>
        <dbReference type="SAM" id="MobiDB-lite"/>
    </source>
</evidence>
<accession>A0A2S8BQK8</accession>
<sequence length="74" mass="7468">MPASLTTSTVAPASMAATSDRHPPGLIGVEQADQLSGDADLQRDARVRTRRVSSAATTSAEPSAATSRGDASEG</sequence>
<evidence type="ECO:0000313" key="3">
    <source>
        <dbReference type="Proteomes" id="UP000238296"/>
    </source>
</evidence>
<protein>
    <submittedName>
        <fullName evidence="2">Uncharacterized protein</fullName>
    </submittedName>
</protein>
<feature type="region of interest" description="Disordered" evidence="1">
    <location>
        <begin position="1"/>
        <end position="74"/>
    </location>
</feature>
<gene>
    <name evidence="2" type="ORF">C1Y40_00880</name>
</gene>
<comment type="caution">
    <text evidence="2">The sequence shown here is derived from an EMBL/GenBank/DDBJ whole genome shotgun (WGS) entry which is preliminary data.</text>
</comment>